<dbReference type="STRING" id="1434232.MAIT1_03060"/>
<evidence type="ECO:0000256" key="4">
    <source>
        <dbReference type="ARBA" id="ARBA00022679"/>
    </source>
</evidence>
<evidence type="ECO:0000256" key="5">
    <source>
        <dbReference type="ARBA" id="ARBA00031395"/>
    </source>
</evidence>
<dbReference type="Gene3D" id="3.30.1360.120">
    <property type="entry name" value="Probable tRNA modification gtpase trme, domain 1"/>
    <property type="match status" value="1"/>
</dbReference>
<evidence type="ECO:0000256" key="2">
    <source>
        <dbReference type="ARBA" id="ARBA00012616"/>
    </source>
</evidence>
<comment type="subunit">
    <text evidence="7">The glycine cleavage system is composed of four proteins: P, T, L and H.</text>
</comment>
<keyword evidence="4 7" id="KW-0808">Transferase</keyword>
<dbReference type="InterPro" id="IPR027266">
    <property type="entry name" value="TrmE/GcvT-like"/>
</dbReference>
<comment type="similarity">
    <text evidence="1 7">Belongs to the GcvT family.</text>
</comment>
<dbReference type="Gene3D" id="2.40.30.110">
    <property type="entry name" value="Aminomethyltransferase beta-barrel domains"/>
    <property type="match status" value="1"/>
</dbReference>
<evidence type="ECO:0000259" key="9">
    <source>
        <dbReference type="Pfam" id="PF01571"/>
    </source>
</evidence>
<dbReference type="FunFam" id="3.30.70.1400:FF:000001">
    <property type="entry name" value="Aminomethyltransferase"/>
    <property type="match status" value="1"/>
</dbReference>
<dbReference type="PANTHER" id="PTHR43757:SF2">
    <property type="entry name" value="AMINOMETHYLTRANSFERASE, MITOCHONDRIAL"/>
    <property type="match status" value="1"/>
</dbReference>
<evidence type="ECO:0000259" key="10">
    <source>
        <dbReference type="Pfam" id="PF08669"/>
    </source>
</evidence>
<dbReference type="EMBL" id="LVJN01000018">
    <property type="protein sequence ID" value="OSM04946.1"/>
    <property type="molecule type" value="Genomic_DNA"/>
</dbReference>
<dbReference type="InterPro" id="IPR013977">
    <property type="entry name" value="GcvT_C"/>
</dbReference>
<evidence type="ECO:0000313" key="11">
    <source>
        <dbReference type="EMBL" id="OSM04946.1"/>
    </source>
</evidence>
<dbReference type="Proteomes" id="UP000194003">
    <property type="component" value="Unassembled WGS sequence"/>
</dbReference>
<evidence type="ECO:0000256" key="1">
    <source>
        <dbReference type="ARBA" id="ARBA00008609"/>
    </source>
</evidence>
<sequence length="358" mass="39147">MYDLHLQAQAKMVDFAGWEMPINYGSQIAEHHAVRRAVGVFDVSHMAQIQVFGADAEAFLQRVFANNVGRINEIGRALYGVMLNEEGGVIDDLIVYCIEPQRYHVVLNAARYAADMRWLQSWLKDFPDTDLCYRADLCMLAVQGPQALQALTQIQGWDGEQLAELQPFQITPCIGGWAARTGYTGEDGYELMLDEPRALAVWDALMQQGVQPCGLGARDTLRLEAGLNLYGNEMDESVNPLESGLGWTIAWEPEGRDFVGRRALTALREAGIAQKRMGVALETKGVLRGHMEVLDADGQLIGQTTSGAWSPTLERGVAMARVSKSAKAGQACQVVVRGKPLAARLAALPLVKGGQATF</sequence>
<dbReference type="InterPro" id="IPR028896">
    <property type="entry name" value="GcvT/YgfZ/DmdA"/>
</dbReference>
<keyword evidence="3 7" id="KW-0032">Aminotransferase</keyword>
<organism evidence="11 12">
    <name type="scientific">Magnetofaba australis IT-1</name>
    <dbReference type="NCBI Taxonomy" id="1434232"/>
    <lineage>
        <taxon>Bacteria</taxon>
        <taxon>Pseudomonadati</taxon>
        <taxon>Pseudomonadota</taxon>
        <taxon>Magnetococcia</taxon>
        <taxon>Magnetococcales</taxon>
        <taxon>Magnetococcaceae</taxon>
        <taxon>Magnetofaba</taxon>
    </lineage>
</organism>
<dbReference type="GO" id="GO:0005829">
    <property type="term" value="C:cytosol"/>
    <property type="evidence" value="ECO:0007669"/>
    <property type="project" value="TreeGrafter"/>
</dbReference>
<comment type="catalytic activity">
    <reaction evidence="6 7">
        <text>N(6)-[(R)-S(8)-aminomethyldihydrolipoyl]-L-lysyl-[protein] + (6S)-5,6,7,8-tetrahydrofolate = N(6)-[(R)-dihydrolipoyl]-L-lysyl-[protein] + (6R)-5,10-methylene-5,6,7,8-tetrahydrofolate + NH4(+)</text>
        <dbReference type="Rhea" id="RHEA:16945"/>
        <dbReference type="Rhea" id="RHEA-COMP:10475"/>
        <dbReference type="Rhea" id="RHEA-COMP:10492"/>
        <dbReference type="ChEBI" id="CHEBI:15636"/>
        <dbReference type="ChEBI" id="CHEBI:28938"/>
        <dbReference type="ChEBI" id="CHEBI:57453"/>
        <dbReference type="ChEBI" id="CHEBI:83100"/>
        <dbReference type="ChEBI" id="CHEBI:83143"/>
        <dbReference type="EC" id="2.1.2.10"/>
    </reaction>
</comment>
<reference evidence="11 12" key="1">
    <citation type="journal article" date="2016" name="BMC Genomics">
        <title>Combined genomic and structural analyses of a cultured magnetotactic bacterium reveals its niche adaptation to a dynamic environment.</title>
        <authorList>
            <person name="Araujo A.C."/>
            <person name="Morillo V."/>
            <person name="Cypriano J."/>
            <person name="Teixeira L.C."/>
            <person name="Leao P."/>
            <person name="Lyra S."/>
            <person name="Almeida L.G."/>
            <person name="Bazylinski D.A."/>
            <person name="Vasconcellos A.T."/>
            <person name="Abreu F."/>
            <person name="Lins U."/>
        </authorList>
    </citation>
    <scope>NUCLEOTIDE SEQUENCE [LARGE SCALE GENOMIC DNA]</scope>
    <source>
        <strain evidence="11 12">IT-1</strain>
    </source>
</reference>
<dbReference type="GO" id="GO:0004047">
    <property type="term" value="F:aminomethyltransferase activity"/>
    <property type="evidence" value="ECO:0007669"/>
    <property type="project" value="UniProtKB-UniRule"/>
</dbReference>
<dbReference type="SUPFAM" id="SSF101790">
    <property type="entry name" value="Aminomethyltransferase beta-barrel domain"/>
    <property type="match status" value="1"/>
</dbReference>
<dbReference type="InterPro" id="IPR029043">
    <property type="entry name" value="GcvT/YgfZ_C"/>
</dbReference>
<evidence type="ECO:0000256" key="8">
    <source>
        <dbReference type="PIRSR" id="PIRSR006487-1"/>
    </source>
</evidence>
<dbReference type="Pfam" id="PF08669">
    <property type="entry name" value="GCV_T_C"/>
    <property type="match status" value="1"/>
</dbReference>
<evidence type="ECO:0000256" key="3">
    <source>
        <dbReference type="ARBA" id="ARBA00022576"/>
    </source>
</evidence>
<dbReference type="PIRSF" id="PIRSF006487">
    <property type="entry name" value="GcvT"/>
    <property type="match status" value="1"/>
</dbReference>
<dbReference type="InterPro" id="IPR006223">
    <property type="entry name" value="GcvT"/>
</dbReference>
<dbReference type="Gene3D" id="3.30.70.1400">
    <property type="entry name" value="Aminomethyltransferase beta-barrel domains"/>
    <property type="match status" value="1"/>
</dbReference>
<gene>
    <name evidence="7 11" type="primary">gcvT</name>
    <name evidence="11" type="ORF">MAIT1_03060</name>
</gene>
<dbReference type="EC" id="2.1.2.10" evidence="2 7"/>
<evidence type="ECO:0000256" key="7">
    <source>
        <dbReference type="HAMAP-Rule" id="MF_00259"/>
    </source>
</evidence>
<dbReference type="InterPro" id="IPR006222">
    <property type="entry name" value="GCVT_N"/>
</dbReference>
<dbReference type="NCBIfam" id="TIGR00528">
    <property type="entry name" value="gcvT"/>
    <property type="match status" value="1"/>
</dbReference>
<evidence type="ECO:0000256" key="6">
    <source>
        <dbReference type="ARBA" id="ARBA00047665"/>
    </source>
</evidence>
<comment type="caution">
    <text evidence="11">The sequence shown here is derived from an EMBL/GenBank/DDBJ whole genome shotgun (WGS) entry which is preliminary data.</text>
</comment>
<name>A0A1Y2K8F0_9PROT</name>
<dbReference type="Pfam" id="PF01571">
    <property type="entry name" value="GCV_T"/>
    <property type="match status" value="1"/>
</dbReference>
<protein>
    <recommendedName>
        <fullName evidence="2 7">Aminomethyltransferase</fullName>
        <ecNumber evidence="2 7">2.1.2.10</ecNumber>
    </recommendedName>
    <alternativeName>
        <fullName evidence="5 7">Glycine cleavage system T protein</fullName>
    </alternativeName>
</protein>
<dbReference type="FunFam" id="4.10.1250.10:FF:000001">
    <property type="entry name" value="Aminomethyltransferase"/>
    <property type="match status" value="1"/>
</dbReference>
<evidence type="ECO:0000313" key="12">
    <source>
        <dbReference type="Proteomes" id="UP000194003"/>
    </source>
</evidence>
<dbReference type="InterPro" id="IPR022903">
    <property type="entry name" value="GcvT_bac"/>
</dbReference>
<proteinExistence type="inferred from homology"/>
<feature type="domain" description="Aminomethyltransferase C-terminal" evidence="10">
    <location>
        <begin position="277"/>
        <end position="352"/>
    </location>
</feature>
<feature type="domain" description="GCVT N-terminal" evidence="9">
    <location>
        <begin position="1"/>
        <end position="252"/>
    </location>
</feature>
<dbReference type="HAMAP" id="MF_00259">
    <property type="entry name" value="GcvT"/>
    <property type="match status" value="1"/>
</dbReference>
<dbReference type="GO" id="GO:0019464">
    <property type="term" value="P:glycine decarboxylation via glycine cleavage system"/>
    <property type="evidence" value="ECO:0007669"/>
    <property type="project" value="UniProtKB-UniRule"/>
</dbReference>
<dbReference type="PANTHER" id="PTHR43757">
    <property type="entry name" value="AMINOMETHYLTRANSFERASE"/>
    <property type="match status" value="1"/>
</dbReference>
<accession>A0A1Y2K8F0</accession>
<dbReference type="AlphaFoldDB" id="A0A1Y2K8F0"/>
<comment type="function">
    <text evidence="7">The glycine cleavage system catalyzes the degradation of glycine.</text>
</comment>
<dbReference type="NCBIfam" id="NF001567">
    <property type="entry name" value="PRK00389.1"/>
    <property type="match status" value="1"/>
</dbReference>
<dbReference type="SUPFAM" id="SSF103025">
    <property type="entry name" value="Folate-binding domain"/>
    <property type="match status" value="1"/>
</dbReference>
<keyword evidence="12" id="KW-1185">Reference proteome</keyword>
<dbReference type="GO" id="GO:0005960">
    <property type="term" value="C:glycine cleavage complex"/>
    <property type="evidence" value="ECO:0007669"/>
    <property type="project" value="InterPro"/>
</dbReference>
<dbReference type="GO" id="GO:0008483">
    <property type="term" value="F:transaminase activity"/>
    <property type="evidence" value="ECO:0007669"/>
    <property type="project" value="UniProtKB-KW"/>
</dbReference>
<dbReference type="Gene3D" id="4.10.1250.10">
    <property type="entry name" value="Aminomethyltransferase fragment"/>
    <property type="match status" value="1"/>
</dbReference>
<feature type="binding site" evidence="8">
    <location>
        <position position="190"/>
    </location>
    <ligand>
        <name>substrate</name>
    </ligand>
</feature>